<feature type="non-terminal residue" evidence="1">
    <location>
        <position position="97"/>
    </location>
</feature>
<keyword evidence="2" id="KW-1185">Reference proteome</keyword>
<organism evidence="1 2">
    <name type="scientific">Corvus brachyrhynchos</name>
    <name type="common">American crow</name>
    <dbReference type="NCBI Taxonomy" id="85066"/>
    <lineage>
        <taxon>Eukaryota</taxon>
        <taxon>Metazoa</taxon>
        <taxon>Chordata</taxon>
        <taxon>Craniata</taxon>
        <taxon>Vertebrata</taxon>
        <taxon>Euteleostomi</taxon>
        <taxon>Archelosauria</taxon>
        <taxon>Archosauria</taxon>
        <taxon>Dinosauria</taxon>
        <taxon>Saurischia</taxon>
        <taxon>Theropoda</taxon>
        <taxon>Coelurosauria</taxon>
        <taxon>Aves</taxon>
        <taxon>Neognathae</taxon>
        <taxon>Neoaves</taxon>
        <taxon>Telluraves</taxon>
        <taxon>Australaves</taxon>
        <taxon>Passeriformes</taxon>
        <taxon>Corvoidea</taxon>
        <taxon>Corvidae</taxon>
        <taxon>Corvus</taxon>
    </lineage>
</organism>
<proteinExistence type="predicted"/>
<evidence type="ECO:0000313" key="2">
    <source>
        <dbReference type="Proteomes" id="UP000052976"/>
    </source>
</evidence>
<evidence type="ECO:0000313" key="1">
    <source>
        <dbReference type="EMBL" id="KFO54355.1"/>
    </source>
</evidence>
<gene>
    <name evidence="1" type="ORF">N302_13572</name>
</gene>
<accession>A0A091EXG7</accession>
<reference evidence="1 2" key="1">
    <citation type="submission" date="2014-04" db="EMBL/GenBank/DDBJ databases">
        <title>Genome evolution of avian class.</title>
        <authorList>
            <person name="Zhang G."/>
            <person name="Li C."/>
        </authorList>
    </citation>
    <scope>NUCLEOTIDE SEQUENCE [LARGE SCALE GENOMIC DNA]</scope>
    <source>
        <strain evidence="1">BGI_N302</strain>
    </source>
</reference>
<protein>
    <submittedName>
        <fullName evidence="1">Uncharacterized protein</fullName>
    </submittedName>
</protein>
<dbReference type="EMBL" id="KK718105">
    <property type="protein sequence ID" value="KFO54355.1"/>
    <property type="molecule type" value="Genomic_DNA"/>
</dbReference>
<sequence length="97" mass="10719">LKDTFGSIAISRSDLEKLQSNYSQQLANLRDRLNQTLQHCGQPRSPIQVSLDGLAFTANFSTVRGAGCRLFPQIPGVEQQLEALREVSNSSIETDLE</sequence>
<feature type="non-terminal residue" evidence="1">
    <location>
        <position position="1"/>
    </location>
</feature>
<dbReference type="AlphaFoldDB" id="A0A091EXG7"/>
<dbReference type="Proteomes" id="UP000052976">
    <property type="component" value="Unassembled WGS sequence"/>
</dbReference>
<name>A0A091EXG7_CORBR</name>